<dbReference type="InterPro" id="IPR006311">
    <property type="entry name" value="TAT_signal"/>
</dbReference>
<evidence type="ECO:0000256" key="5">
    <source>
        <dbReference type="SAM" id="SignalP"/>
    </source>
</evidence>
<organism evidence="6">
    <name type="scientific">Streptomyces sp. R39</name>
    <dbReference type="NCBI Taxonomy" id="3238631"/>
    <lineage>
        <taxon>Bacteria</taxon>
        <taxon>Bacillati</taxon>
        <taxon>Actinomycetota</taxon>
        <taxon>Actinomycetes</taxon>
        <taxon>Kitasatosporales</taxon>
        <taxon>Streptomycetaceae</taxon>
        <taxon>Streptomyces</taxon>
    </lineage>
</organism>
<protein>
    <submittedName>
        <fullName evidence="6">Tyrosinase family oxidase copper chaperone</fullName>
    </submittedName>
</protein>
<dbReference type="Pfam" id="PF06236">
    <property type="entry name" value="MelC1"/>
    <property type="match status" value="1"/>
</dbReference>
<evidence type="ECO:0000256" key="4">
    <source>
        <dbReference type="SAM" id="MobiDB-lite"/>
    </source>
</evidence>
<accession>A0AB39QK16</accession>
<dbReference type="RefSeq" id="WP_369222819.1">
    <property type="nucleotide sequence ID" value="NZ_CP163441.1"/>
</dbReference>
<evidence type="ECO:0000256" key="3">
    <source>
        <dbReference type="ARBA" id="ARBA00023008"/>
    </source>
</evidence>
<feature type="chain" id="PRO_5044280197" evidence="5">
    <location>
        <begin position="30"/>
        <end position="151"/>
    </location>
</feature>
<dbReference type="InterPro" id="IPR023199">
    <property type="entry name" value="GriE/MELC1_sf"/>
</dbReference>
<dbReference type="EMBL" id="CP163441">
    <property type="protein sequence ID" value="XDQ43768.1"/>
    <property type="molecule type" value="Genomic_DNA"/>
</dbReference>
<dbReference type="PROSITE" id="PS51318">
    <property type="entry name" value="TAT"/>
    <property type="match status" value="1"/>
</dbReference>
<gene>
    <name evidence="6" type="ORF">AB5J52_16685</name>
</gene>
<dbReference type="InterPro" id="IPR010928">
    <property type="entry name" value="MelC1"/>
</dbReference>
<dbReference type="GO" id="GO:0042438">
    <property type="term" value="P:melanin biosynthetic process"/>
    <property type="evidence" value="ECO:0007669"/>
    <property type="project" value="InterPro"/>
</dbReference>
<keyword evidence="2 5" id="KW-0732">Signal</keyword>
<evidence type="ECO:0000256" key="1">
    <source>
        <dbReference type="ARBA" id="ARBA00009871"/>
    </source>
</evidence>
<evidence type="ECO:0000313" key="6">
    <source>
        <dbReference type="EMBL" id="XDQ43768.1"/>
    </source>
</evidence>
<evidence type="ECO:0000256" key="2">
    <source>
        <dbReference type="ARBA" id="ARBA00022729"/>
    </source>
</evidence>
<dbReference type="Gene3D" id="3.30.1880.10">
    <property type="entry name" value="protein ne1242 domain like"/>
    <property type="match status" value="1"/>
</dbReference>
<sequence>MNSASKPTRRRRVLWGLLATGTMATMAPAPPSPGRSAPKEARFAETYRGRRITGASHGAGPSGDPCRAMWHVTVDGHPLPLMRRADGSWMTMVDHYQSYPTPLLAARAAVDELGPTARPAVPNGNDGRMVHGGGRSERSRTPKDHVHGVHA</sequence>
<name>A0AB39QK16_9ACTN</name>
<feature type="compositionally biased region" description="Basic and acidic residues" evidence="4">
    <location>
        <begin position="134"/>
        <end position="151"/>
    </location>
</feature>
<keyword evidence="3" id="KW-0186">Copper</keyword>
<feature type="region of interest" description="Disordered" evidence="4">
    <location>
        <begin position="115"/>
        <end position="151"/>
    </location>
</feature>
<reference evidence="6" key="1">
    <citation type="submission" date="2024-07" db="EMBL/GenBank/DDBJ databases">
        <authorList>
            <person name="Yu S.T."/>
        </authorList>
    </citation>
    <scope>NUCLEOTIDE SEQUENCE</scope>
    <source>
        <strain evidence="6">R39</strain>
    </source>
</reference>
<dbReference type="GO" id="GO:0005507">
    <property type="term" value="F:copper ion binding"/>
    <property type="evidence" value="ECO:0007669"/>
    <property type="project" value="InterPro"/>
</dbReference>
<dbReference type="AlphaFoldDB" id="A0AB39QK16"/>
<proteinExistence type="inferred from homology"/>
<comment type="similarity">
    <text evidence="1">Belongs to the melC1 family.</text>
</comment>
<feature type="signal peptide" evidence="5">
    <location>
        <begin position="1"/>
        <end position="29"/>
    </location>
</feature>